<dbReference type="AlphaFoldDB" id="C3Y0S0"/>
<dbReference type="InterPro" id="IPR028040">
    <property type="entry name" value="TopoVIB-like"/>
</dbReference>
<gene>
    <name evidence="1" type="ORF">BRAFLDRAFT_100023</name>
</gene>
<dbReference type="PANTHER" id="PTHR14652">
    <property type="entry name" value="TYPE 2 DNA TOPOISOMERASE 6 SUBUNIT B-LIKE"/>
    <property type="match status" value="1"/>
</dbReference>
<dbReference type="PANTHER" id="PTHR14652:SF2">
    <property type="entry name" value="TYPE 2 DNA TOPOISOMERASE 6 SUBUNIT B-LIKE"/>
    <property type="match status" value="1"/>
</dbReference>
<sequence length="110" mass="12928">MEKAIPHIADAMQTVLRYSTDDGFRNRCFAAVQVEDSRELATAVSARLWDIAADKYQVTPPDRVRHSQHRIPNSWQFPENQPVLNLQILNLSWIQPWNFTLRYWYKLGLT</sequence>
<protein>
    <submittedName>
        <fullName evidence="1">Uncharacterized protein</fullName>
    </submittedName>
</protein>
<accession>C3Y0S0</accession>
<dbReference type="EMBL" id="GG666479">
    <property type="protein sequence ID" value="EEN66053.1"/>
    <property type="molecule type" value="Genomic_DNA"/>
</dbReference>
<organism>
    <name type="scientific">Branchiostoma floridae</name>
    <name type="common">Florida lancelet</name>
    <name type="synonym">Amphioxus</name>
    <dbReference type="NCBI Taxonomy" id="7739"/>
    <lineage>
        <taxon>Eukaryota</taxon>
        <taxon>Metazoa</taxon>
        <taxon>Chordata</taxon>
        <taxon>Cephalochordata</taxon>
        <taxon>Leptocardii</taxon>
        <taxon>Amphioxiformes</taxon>
        <taxon>Branchiostomatidae</taxon>
        <taxon>Branchiostoma</taxon>
    </lineage>
</organism>
<proteinExistence type="predicted"/>
<evidence type="ECO:0000313" key="1">
    <source>
        <dbReference type="EMBL" id="EEN66053.1"/>
    </source>
</evidence>
<name>C3Y0S0_BRAFL</name>
<reference evidence="1" key="1">
    <citation type="journal article" date="2008" name="Nature">
        <title>The amphioxus genome and the evolution of the chordate karyotype.</title>
        <authorList>
            <consortium name="US DOE Joint Genome Institute (JGI-PGF)"/>
            <person name="Putnam N.H."/>
            <person name="Butts T."/>
            <person name="Ferrier D.E.K."/>
            <person name="Furlong R.F."/>
            <person name="Hellsten U."/>
            <person name="Kawashima T."/>
            <person name="Robinson-Rechavi M."/>
            <person name="Shoguchi E."/>
            <person name="Terry A."/>
            <person name="Yu J.-K."/>
            <person name="Benito-Gutierrez E.L."/>
            <person name="Dubchak I."/>
            <person name="Garcia-Fernandez J."/>
            <person name="Gibson-Brown J.J."/>
            <person name="Grigoriev I.V."/>
            <person name="Horton A.C."/>
            <person name="de Jong P.J."/>
            <person name="Jurka J."/>
            <person name="Kapitonov V.V."/>
            <person name="Kohara Y."/>
            <person name="Kuroki Y."/>
            <person name="Lindquist E."/>
            <person name="Lucas S."/>
            <person name="Osoegawa K."/>
            <person name="Pennacchio L.A."/>
            <person name="Salamov A.A."/>
            <person name="Satou Y."/>
            <person name="Sauka-Spengler T."/>
            <person name="Schmutz J."/>
            <person name="Shin-I T."/>
            <person name="Toyoda A."/>
            <person name="Bronner-Fraser M."/>
            <person name="Fujiyama A."/>
            <person name="Holland L.Z."/>
            <person name="Holland P.W.H."/>
            <person name="Satoh N."/>
            <person name="Rokhsar D.S."/>
        </authorList>
    </citation>
    <scope>NUCLEOTIDE SEQUENCE [LARGE SCALE GENOMIC DNA]</scope>
    <source>
        <strain evidence="1">S238N-H82</strain>
        <tissue evidence="1">Testes</tissue>
    </source>
</reference>
<dbReference type="GO" id="GO:0042138">
    <property type="term" value="P:meiotic DNA double-strand break formation"/>
    <property type="evidence" value="ECO:0007669"/>
    <property type="project" value="InterPro"/>
</dbReference>
<dbReference type="InParanoid" id="C3Y0S0"/>